<dbReference type="Proteomes" id="UP000078446">
    <property type="component" value="Unassembled WGS sequence"/>
</dbReference>
<protein>
    <submittedName>
        <fullName evidence="1">Uncharacterized protein</fullName>
    </submittedName>
</protein>
<sequence>MSGLVKIGGIMPYFPCFAYLQKWLQQPIHHKKLLDHQIILIF</sequence>
<proteinExistence type="predicted"/>
<gene>
    <name evidence="2" type="ORF">AO382_1614</name>
    <name evidence="1" type="ORF">AO384_2218</name>
</gene>
<dbReference type="EMBL" id="LXHE01000015">
    <property type="protein sequence ID" value="OAV00136.1"/>
    <property type="molecule type" value="Genomic_DNA"/>
</dbReference>
<organism evidence="1 3">
    <name type="scientific">Moraxella catarrhalis</name>
    <name type="common">Branhamella catarrhalis</name>
    <dbReference type="NCBI Taxonomy" id="480"/>
    <lineage>
        <taxon>Bacteria</taxon>
        <taxon>Pseudomonadati</taxon>
        <taxon>Pseudomonadota</taxon>
        <taxon>Gammaproteobacteria</taxon>
        <taxon>Moraxellales</taxon>
        <taxon>Moraxellaceae</taxon>
        <taxon>Moraxella</taxon>
    </lineage>
</organism>
<evidence type="ECO:0000313" key="3">
    <source>
        <dbReference type="Proteomes" id="UP000078228"/>
    </source>
</evidence>
<keyword evidence="3" id="KW-1185">Reference proteome</keyword>
<dbReference type="PATRIC" id="fig|480.236.peg.929"/>
<evidence type="ECO:0000313" key="1">
    <source>
        <dbReference type="EMBL" id="OAU94172.1"/>
    </source>
</evidence>
<accession>A0A198UG44</accession>
<dbReference type="AlphaFoldDB" id="A0A198UG44"/>
<reference evidence="3 4" key="1">
    <citation type="journal article" date="2016" name="Genome Biol. Evol.">
        <title>Comparative Genomic Analyses of the Moraxella catarrhalis Serosensitive and Seroresistant Lineages Demonstrate Their Independent Evolution.</title>
        <authorList>
            <person name="Earl J.P."/>
            <person name="de Vries S.P."/>
            <person name="Ahmed A."/>
            <person name="Powell E."/>
            <person name="Schultz M.P."/>
            <person name="Hermans P.W."/>
            <person name="Hill D.J."/>
            <person name="Zhou Z."/>
            <person name="Constantinidou C.I."/>
            <person name="Hu F.Z."/>
            <person name="Bootsma H.J."/>
            <person name="Ehrlich G.D."/>
        </authorList>
    </citation>
    <scope>NUCLEOTIDE SEQUENCE [LARGE SCALE GENOMIC DNA]</scope>
    <source>
        <strain evidence="1 3">Z7542</strain>
        <strain evidence="2 4">Z7574</strain>
    </source>
</reference>
<comment type="caution">
    <text evidence="1">The sequence shown here is derived from an EMBL/GenBank/DDBJ whole genome shotgun (WGS) entry which is preliminary data.</text>
</comment>
<dbReference type="EMBL" id="LXHC01000029">
    <property type="protein sequence ID" value="OAU94172.1"/>
    <property type="molecule type" value="Genomic_DNA"/>
</dbReference>
<evidence type="ECO:0000313" key="4">
    <source>
        <dbReference type="Proteomes" id="UP000078446"/>
    </source>
</evidence>
<name>A0A198UG44_MORCA</name>
<dbReference type="Proteomes" id="UP000078228">
    <property type="component" value="Unassembled WGS sequence"/>
</dbReference>
<evidence type="ECO:0000313" key="2">
    <source>
        <dbReference type="EMBL" id="OAV00136.1"/>
    </source>
</evidence>